<dbReference type="InterPro" id="IPR045851">
    <property type="entry name" value="AMP-bd_C_sf"/>
</dbReference>
<dbReference type="CDD" id="cd05930">
    <property type="entry name" value="A_NRPS"/>
    <property type="match status" value="1"/>
</dbReference>
<accession>A0A9D1L7J4</accession>
<protein>
    <submittedName>
        <fullName evidence="3">Amino acid adenylation domain-containing protein</fullName>
    </submittedName>
</protein>
<reference evidence="3" key="1">
    <citation type="submission" date="2020-10" db="EMBL/GenBank/DDBJ databases">
        <authorList>
            <person name="Gilroy R."/>
        </authorList>
    </citation>
    <scope>NUCLEOTIDE SEQUENCE</scope>
    <source>
        <strain evidence="3">ChiHcec3-6078</strain>
    </source>
</reference>
<dbReference type="Gene3D" id="3.30.300.30">
    <property type="match status" value="1"/>
</dbReference>
<dbReference type="Pfam" id="PF13193">
    <property type="entry name" value="AMP-binding_C"/>
    <property type="match status" value="1"/>
</dbReference>
<dbReference type="AlphaFoldDB" id="A0A9D1L7J4"/>
<sequence>MKNVLEYLEKTAESFPEKTGFTDPLREVSFSQLEDKAKRMANSLRAVRGKPVAVMADRSVDCVEAMLAAVYAGGFYTVIDVNSPESRIKDIMRTLDPAAVIASQSRECLAGKVFKGGEIIIAEDAASEERDEEFLEDVREKMIDTDLLYVLFTSGSSGVPKGTAVSHRSVISYTEWVTKQFGFDEKTSFGSQTPLYFSMSVTDLYSTLRCGGTFNIIPREYFAFPMRLIEVMNSRRINTIYWVPSAMAIISNWDVFSYGRPEYLEKVLFAGETMPVKHLNYWMKALPDCLYANLFGPTETTDICTFYIIDRAFEDRESLPIGRACDNCRVTVVTEDGREAREEEAGELLVSGSFLAEGYYKDKEKTEKAFIQNPLNDSYPERVYRTGDLVRLNHRGELMYLGRKDLQMKRMGFRIEAGEIEAAANAVEGVKASAVIQDSGGRIILIYESRREDAGTIRKKAEERLPSYMIPDEIVRVRRMPYNSNGKIDRARLKENI</sequence>
<dbReference type="GO" id="GO:0043041">
    <property type="term" value="P:amino acid activation for nonribosomal peptide biosynthetic process"/>
    <property type="evidence" value="ECO:0007669"/>
    <property type="project" value="TreeGrafter"/>
</dbReference>
<dbReference type="SUPFAM" id="SSF56801">
    <property type="entry name" value="Acetyl-CoA synthetase-like"/>
    <property type="match status" value="1"/>
</dbReference>
<dbReference type="InterPro" id="IPR010071">
    <property type="entry name" value="AA_adenyl_dom"/>
</dbReference>
<dbReference type="Proteomes" id="UP000824090">
    <property type="component" value="Unassembled WGS sequence"/>
</dbReference>
<name>A0A9D1L7J4_9FIRM</name>
<dbReference type="Pfam" id="PF00501">
    <property type="entry name" value="AMP-binding"/>
    <property type="match status" value="1"/>
</dbReference>
<dbReference type="EMBL" id="DVMP01000121">
    <property type="protein sequence ID" value="HIU26123.1"/>
    <property type="molecule type" value="Genomic_DNA"/>
</dbReference>
<dbReference type="InterPro" id="IPR042099">
    <property type="entry name" value="ANL_N_sf"/>
</dbReference>
<organism evidence="3 4">
    <name type="scientific">Candidatus Allocopromorpha excrementigallinarum</name>
    <dbReference type="NCBI Taxonomy" id="2840742"/>
    <lineage>
        <taxon>Bacteria</taxon>
        <taxon>Bacillati</taxon>
        <taxon>Bacillota</taxon>
        <taxon>Clostridia</taxon>
        <taxon>Eubacteriales</taxon>
        <taxon>Eubacteriaceae</taxon>
        <taxon>Eubacteriaceae incertae sedis</taxon>
        <taxon>Candidatus Allocopromorpha</taxon>
    </lineage>
</organism>
<dbReference type="InterPro" id="IPR000873">
    <property type="entry name" value="AMP-dep_synth/lig_dom"/>
</dbReference>
<evidence type="ECO:0000313" key="4">
    <source>
        <dbReference type="Proteomes" id="UP000824090"/>
    </source>
</evidence>
<dbReference type="PROSITE" id="PS00455">
    <property type="entry name" value="AMP_BINDING"/>
    <property type="match status" value="1"/>
</dbReference>
<dbReference type="InterPro" id="IPR020845">
    <property type="entry name" value="AMP-binding_CS"/>
</dbReference>
<dbReference type="NCBIfam" id="TIGR01733">
    <property type="entry name" value="AA-adenyl-dom"/>
    <property type="match status" value="1"/>
</dbReference>
<evidence type="ECO:0000259" key="2">
    <source>
        <dbReference type="Pfam" id="PF13193"/>
    </source>
</evidence>
<evidence type="ECO:0000259" key="1">
    <source>
        <dbReference type="Pfam" id="PF00501"/>
    </source>
</evidence>
<dbReference type="PANTHER" id="PTHR45527:SF1">
    <property type="entry name" value="FATTY ACID SYNTHASE"/>
    <property type="match status" value="1"/>
</dbReference>
<feature type="domain" description="AMP-binding enzyme C-terminal" evidence="2">
    <location>
        <begin position="419"/>
        <end position="487"/>
    </location>
</feature>
<dbReference type="GO" id="GO:0044550">
    <property type="term" value="P:secondary metabolite biosynthetic process"/>
    <property type="evidence" value="ECO:0007669"/>
    <property type="project" value="TreeGrafter"/>
</dbReference>
<evidence type="ECO:0000313" key="3">
    <source>
        <dbReference type="EMBL" id="HIU26123.1"/>
    </source>
</evidence>
<reference evidence="3" key="2">
    <citation type="journal article" date="2021" name="PeerJ">
        <title>Extensive microbial diversity within the chicken gut microbiome revealed by metagenomics and culture.</title>
        <authorList>
            <person name="Gilroy R."/>
            <person name="Ravi A."/>
            <person name="Getino M."/>
            <person name="Pursley I."/>
            <person name="Horton D.L."/>
            <person name="Alikhan N.F."/>
            <person name="Baker D."/>
            <person name="Gharbi K."/>
            <person name="Hall N."/>
            <person name="Watson M."/>
            <person name="Adriaenssens E.M."/>
            <person name="Foster-Nyarko E."/>
            <person name="Jarju S."/>
            <person name="Secka A."/>
            <person name="Antonio M."/>
            <person name="Oren A."/>
            <person name="Chaudhuri R.R."/>
            <person name="La Ragione R."/>
            <person name="Hildebrand F."/>
            <person name="Pallen M.J."/>
        </authorList>
    </citation>
    <scope>NUCLEOTIDE SEQUENCE</scope>
    <source>
        <strain evidence="3">ChiHcec3-6078</strain>
    </source>
</reference>
<dbReference type="InterPro" id="IPR025110">
    <property type="entry name" value="AMP-bd_C"/>
</dbReference>
<dbReference type="GO" id="GO:0005737">
    <property type="term" value="C:cytoplasm"/>
    <property type="evidence" value="ECO:0007669"/>
    <property type="project" value="TreeGrafter"/>
</dbReference>
<gene>
    <name evidence="3" type="ORF">IAC50_06505</name>
</gene>
<dbReference type="Gene3D" id="3.40.50.12780">
    <property type="entry name" value="N-terminal domain of ligase-like"/>
    <property type="match status" value="1"/>
</dbReference>
<dbReference type="GO" id="GO:0031177">
    <property type="term" value="F:phosphopantetheine binding"/>
    <property type="evidence" value="ECO:0007669"/>
    <property type="project" value="TreeGrafter"/>
</dbReference>
<dbReference type="PANTHER" id="PTHR45527">
    <property type="entry name" value="NONRIBOSOMAL PEPTIDE SYNTHETASE"/>
    <property type="match status" value="1"/>
</dbReference>
<feature type="domain" description="AMP-dependent synthetase/ligase" evidence="1">
    <location>
        <begin position="8"/>
        <end position="360"/>
    </location>
</feature>
<proteinExistence type="predicted"/>
<comment type="caution">
    <text evidence="3">The sequence shown here is derived from an EMBL/GenBank/DDBJ whole genome shotgun (WGS) entry which is preliminary data.</text>
</comment>